<feature type="signal peptide" evidence="9">
    <location>
        <begin position="1"/>
        <end position="19"/>
    </location>
</feature>
<evidence type="ECO:0000313" key="12">
    <source>
        <dbReference type="Proteomes" id="UP001310890"/>
    </source>
</evidence>
<comment type="caution">
    <text evidence="11">The sequence shown here is derived from an EMBL/GenBank/DDBJ whole genome shotgun (WGS) entry which is preliminary data.</text>
</comment>
<dbReference type="InterPro" id="IPR001969">
    <property type="entry name" value="Aspartic_peptidase_AS"/>
</dbReference>
<dbReference type="FunFam" id="2.40.70.10:FF:000026">
    <property type="entry name" value="Endothiapepsin"/>
    <property type="match status" value="1"/>
</dbReference>
<dbReference type="FunFam" id="2.40.70.10:FF:000024">
    <property type="entry name" value="Endothiapepsin"/>
    <property type="match status" value="1"/>
</dbReference>
<dbReference type="PROSITE" id="PS51767">
    <property type="entry name" value="PEPTIDASE_A1"/>
    <property type="match status" value="1"/>
</dbReference>
<evidence type="ECO:0000256" key="1">
    <source>
        <dbReference type="ARBA" id="ARBA00007447"/>
    </source>
</evidence>
<evidence type="ECO:0000256" key="2">
    <source>
        <dbReference type="ARBA" id="ARBA00022670"/>
    </source>
</evidence>
<dbReference type="PANTHER" id="PTHR47966">
    <property type="entry name" value="BETA-SITE APP-CLEAVING ENZYME, ISOFORM A-RELATED"/>
    <property type="match status" value="1"/>
</dbReference>
<evidence type="ECO:0000259" key="10">
    <source>
        <dbReference type="PROSITE" id="PS51767"/>
    </source>
</evidence>
<dbReference type="PANTHER" id="PTHR47966:SF1">
    <property type="entry name" value="ASPARTYL PROTEINASE"/>
    <property type="match status" value="1"/>
</dbReference>
<dbReference type="InterPro" id="IPR001461">
    <property type="entry name" value="Aspartic_peptidase_A1"/>
</dbReference>
<feature type="active site" evidence="7">
    <location>
        <position position="350"/>
    </location>
</feature>
<dbReference type="Gene3D" id="2.40.70.10">
    <property type="entry name" value="Acid Proteases"/>
    <property type="match status" value="2"/>
</dbReference>
<feature type="domain" description="Peptidase A1" evidence="10">
    <location>
        <begin position="149"/>
        <end position="456"/>
    </location>
</feature>
<dbReference type="SUPFAM" id="SSF50630">
    <property type="entry name" value="Acid proteases"/>
    <property type="match status" value="1"/>
</dbReference>
<dbReference type="InterPro" id="IPR033121">
    <property type="entry name" value="PEPTIDASE_A1"/>
</dbReference>
<dbReference type="PRINTS" id="PR00792">
    <property type="entry name" value="PEPSIN"/>
</dbReference>
<proteinExistence type="inferred from homology"/>
<evidence type="ECO:0000256" key="9">
    <source>
        <dbReference type="SAM" id="SignalP"/>
    </source>
</evidence>
<feature type="active site" evidence="7">
    <location>
        <position position="165"/>
    </location>
</feature>
<keyword evidence="4 8" id="KW-0378">Hydrolase</keyword>
<sequence length="459" mass="47359">MHQPATITLLAVLASCALAAPTPAVALAKRSFKVPVAPRIGLYRSPRQEIQRTYAKFGWEIITFDPSVLEGLLGGGDSAPSSGGDGGSASSSSAAAVASSSATTTATSPVMPAASATADYQGAAAPATTVASGAVGEVTATPESNESEYLEPVTIGGQTLNLDFDTGSSDLWVFSSSLSASESSGHTTYDPSTSSSFSEYQGGSWSISYGDGSSASGTVGFDKVNIGGATVNKQCVELAERISGSFVSDTNNDGLVGLAFSSINTVKPQKQSTFFENVLDSLAQPVFTANLEDNSSGTYTFGEIDSTQYSGDIHFTPIDKSQGFWQFDSSTYSVGGKTQQCTTCSPAIADTGTSLILVDDDVAQNYYAQVPSAKMDQQQGGYVYDCAAQLPTFGIAIGDYIATLTGQQVTFANLGDGTCFGGVQGNQGQGLQIYGDMLLKNFFAVFDAGNESFGIATKA</sequence>
<dbReference type="CDD" id="cd06097">
    <property type="entry name" value="Aspergillopepsin_like"/>
    <property type="match status" value="1"/>
</dbReference>
<evidence type="ECO:0000256" key="3">
    <source>
        <dbReference type="ARBA" id="ARBA00022750"/>
    </source>
</evidence>
<dbReference type="EMBL" id="JAVRRL010000005">
    <property type="protein sequence ID" value="KAK5117290.1"/>
    <property type="molecule type" value="Genomic_DNA"/>
</dbReference>
<accession>A0AAN7YJ72</accession>
<dbReference type="GO" id="GO:0006508">
    <property type="term" value="P:proteolysis"/>
    <property type="evidence" value="ECO:0007669"/>
    <property type="project" value="UniProtKB-KW"/>
</dbReference>
<name>A0AAN7YJ72_9PEZI</name>
<dbReference type="InterPro" id="IPR021109">
    <property type="entry name" value="Peptidase_aspartic_dom_sf"/>
</dbReference>
<comment type="similarity">
    <text evidence="1 8">Belongs to the peptidase A1 family.</text>
</comment>
<evidence type="ECO:0000313" key="11">
    <source>
        <dbReference type="EMBL" id="KAK5117290.1"/>
    </source>
</evidence>
<dbReference type="AlphaFoldDB" id="A0AAN7YJ72"/>
<dbReference type="InterPro" id="IPR034163">
    <property type="entry name" value="Aspergillopepsin-like_cat_dom"/>
</dbReference>
<evidence type="ECO:0000256" key="7">
    <source>
        <dbReference type="PIRSR" id="PIRSR601461-1"/>
    </source>
</evidence>
<protein>
    <recommendedName>
        <fullName evidence="10">Peptidase A1 domain-containing protein</fullName>
    </recommendedName>
</protein>
<keyword evidence="3 8" id="KW-0064">Aspartyl protease</keyword>
<comment type="function">
    <text evidence="6">Secreted aspartic endopeptidase that allows assimilation of proteinaceous substrates. The scissile peptide bond is attacked by a nucleophilic water molecule activated by two aspartic residues in the active site. Shows a broad primary substrate specificity. Favors hydrophobic residues at the P1 and P1' positions.</text>
</comment>
<evidence type="ECO:0000256" key="8">
    <source>
        <dbReference type="RuleBase" id="RU000454"/>
    </source>
</evidence>
<gene>
    <name evidence="11" type="ORF">LTR62_005907</name>
</gene>
<organism evidence="11 12">
    <name type="scientific">Meristemomyces frigidus</name>
    <dbReference type="NCBI Taxonomy" id="1508187"/>
    <lineage>
        <taxon>Eukaryota</taxon>
        <taxon>Fungi</taxon>
        <taxon>Dikarya</taxon>
        <taxon>Ascomycota</taxon>
        <taxon>Pezizomycotina</taxon>
        <taxon>Dothideomycetes</taxon>
        <taxon>Dothideomycetidae</taxon>
        <taxon>Mycosphaerellales</taxon>
        <taxon>Teratosphaeriaceae</taxon>
        <taxon>Meristemomyces</taxon>
    </lineage>
</organism>
<dbReference type="GO" id="GO:0004190">
    <property type="term" value="F:aspartic-type endopeptidase activity"/>
    <property type="evidence" value="ECO:0007669"/>
    <property type="project" value="UniProtKB-KW"/>
</dbReference>
<evidence type="ECO:0000256" key="4">
    <source>
        <dbReference type="ARBA" id="ARBA00022801"/>
    </source>
</evidence>
<keyword evidence="9" id="KW-0732">Signal</keyword>
<reference evidence="11" key="1">
    <citation type="submission" date="2023-08" db="EMBL/GenBank/DDBJ databases">
        <title>Black Yeasts Isolated from many extreme environments.</title>
        <authorList>
            <person name="Coleine C."/>
            <person name="Stajich J.E."/>
            <person name="Selbmann L."/>
        </authorList>
    </citation>
    <scope>NUCLEOTIDE SEQUENCE</scope>
    <source>
        <strain evidence="11">CCFEE 5401</strain>
    </source>
</reference>
<dbReference type="Proteomes" id="UP001310890">
    <property type="component" value="Unassembled WGS sequence"/>
</dbReference>
<evidence type="ECO:0000256" key="6">
    <source>
        <dbReference type="ARBA" id="ARBA00055396"/>
    </source>
</evidence>
<evidence type="ECO:0000256" key="5">
    <source>
        <dbReference type="ARBA" id="ARBA00023180"/>
    </source>
</evidence>
<keyword evidence="2 8" id="KW-0645">Protease</keyword>
<keyword evidence="5" id="KW-0325">Glycoprotein</keyword>
<dbReference type="Pfam" id="PF00026">
    <property type="entry name" value="Asp"/>
    <property type="match status" value="1"/>
</dbReference>
<dbReference type="PROSITE" id="PS00141">
    <property type="entry name" value="ASP_PROTEASE"/>
    <property type="match status" value="2"/>
</dbReference>
<feature type="chain" id="PRO_5042871567" description="Peptidase A1 domain-containing protein" evidence="9">
    <location>
        <begin position="20"/>
        <end position="459"/>
    </location>
</feature>